<dbReference type="eggNOG" id="COG4598">
    <property type="taxonomic scope" value="Bacteria"/>
</dbReference>
<reference evidence="10 11" key="1">
    <citation type="journal article" date="2003" name="Genome Res.">
        <title>Comparative genome analysis of Vibrio vulnificus, a marine pathogen.</title>
        <authorList>
            <person name="Chen C.Y."/>
            <person name="Wu K.M."/>
            <person name="Chang Y.C."/>
            <person name="Chang C.H."/>
            <person name="Tsai H.C."/>
            <person name="Liao T.L."/>
            <person name="Liu Y.M."/>
            <person name="Chen H.J."/>
            <person name="Shen A.B."/>
            <person name="Li J.C."/>
            <person name="Su T.L."/>
            <person name="Shao C.P."/>
            <person name="Lee C.T."/>
            <person name="Hor L.I."/>
            <person name="Tsai S.F."/>
        </authorList>
    </citation>
    <scope>NUCLEOTIDE SEQUENCE [LARGE SCALE GENOMIC DNA]</scope>
    <source>
        <strain evidence="10 11">YJ016</strain>
    </source>
</reference>
<dbReference type="Gene3D" id="3.40.50.300">
    <property type="entry name" value="P-loop containing nucleotide triphosphate hydrolases"/>
    <property type="match status" value="1"/>
</dbReference>
<feature type="domain" description="ABC transporter" evidence="9">
    <location>
        <begin position="28"/>
        <end position="273"/>
    </location>
</feature>
<dbReference type="PANTHER" id="PTHR43166:SF35">
    <property type="entry name" value="L-CYSTINE IMPORT ATP-BINDING PROTEIN TCYN"/>
    <property type="match status" value="1"/>
</dbReference>
<dbReference type="AlphaFoldDB" id="Q7MJ24"/>
<organism evidence="10 11">
    <name type="scientific">Vibrio vulnificus (strain YJ016)</name>
    <dbReference type="NCBI Taxonomy" id="196600"/>
    <lineage>
        <taxon>Bacteria</taxon>
        <taxon>Pseudomonadati</taxon>
        <taxon>Pseudomonadota</taxon>
        <taxon>Gammaproteobacteria</taxon>
        <taxon>Vibrionales</taxon>
        <taxon>Vibrionaceae</taxon>
        <taxon>Vibrio</taxon>
    </lineage>
</organism>
<proteinExistence type="inferred from homology"/>
<dbReference type="SMART" id="SM00382">
    <property type="entry name" value="AAA"/>
    <property type="match status" value="1"/>
</dbReference>
<sequence length="277" mass="30830">MYPFKGPECLGSDKKHREYKRMHDVPALDIKQLHKTFGQNEVLKGISLAAHKGDVISIIGSSGSGKSTFLRCINLLETPTAGEIWVNGELIQMKNNRAGEAVPANEKQVQRIRSRLAMVFQGFNLWSHMTVLQNVIEAPVHVLGVPKAEVIEKAEMLLKKVGLYERKDYYPGHLSGGQQQRAAIARALAVDPEVMLFDEPTSALDPELVGEVLGVMRDLADEGRTMLVVTHEMAFARDVSNHVMFLHQGLVEEQGAPSKLFTNPDSERLKQFISSIY</sequence>
<dbReference type="GO" id="GO:0015424">
    <property type="term" value="F:ABC-type amino acid transporter activity"/>
    <property type="evidence" value="ECO:0007669"/>
    <property type="project" value="InterPro"/>
</dbReference>
<dbReference type="GO" id="GO:0005524">
    <property type="term" value="F:ATP binding"/>
    <property type="evidence" value="ECO:0007669"/>
    <property type="project" value="UniProtKB-KW"/>
</dbReference>
<keyword evidence="7" id="KW-0029">Amino-acid transport</keyword>
<dbReference type="CDD" id="cd03262">
    <property type="entry name" value="ABC_HisP_GlnQ"/>
    <property type="match status" value="1"/>
</dbReference>
<evidence type="ECO:0000256" key="4">
    <source>
        <dbReference type="ARBA" id="ARBA00022475"/>
    </source>
</evidence>
<dbReference type="InterPro" id="IPR003439">
    <property type="entry name" value="ABC_transporter-like_ATP-bd"/>
</dbReference>
<evidence type="ECO:0000256" key="8">
    <source>
        <dbReference type="ARBA" id="ARBA00023136"/>
    </source>
</evidence>
<dbReference type="InterPro" id="IPR017871">
    <property type="entry name" value="ABC_transporter-like_CS"/>
</dbReference>
<accession>Q7MJ24</accession>
<keyword evidence="5" id="KW-0547">Nucleotide-binding</keyword>
<dbReference type="Proteomes" id="UP000002675">
    <property type="component" value="Chromosome I"/>
</dbReference>
<evidence type="ECO:0000256" key="6">
    <source>
        <dbReference type="ARBA" id="ARBA00022840"/>
    </source>
</evidence>
<dbReference type="HOGENOM" id="CLU_000604_1_22_6"/>
<dbReference type="GO" id="GO:0016887">
    <property type="term" value="F:ATP hydrolysis activity"/>
    <property type="evidence" value="ECO:0007669"/>
    <property type="project" value="InterPro"/>
</dbReference>
<evidence type="ECO:0000256" key="1">
    <source>
        <dbReference type="ARBA" id="ARBA00004417"/>
    </source>
</evidence>
<dbReference type="InterPro" id="IPR003593">
    <property type="entry name" value="AAA+_ATPase"/>
</dbReference>
<dbReference type="KEGG" id="vvy:VV2339"/>
<dbReference type="GO" id="GO:0005886">
    <property type="term" value="C:plasma membrane"/>
    <property type="evidence" value="ECO:0007669"/>
    <property type="project" value="UniProtKB-SubCell"/>
</dbReference>
<dbReference type="InterPro" id="IPR050086">
    <property type="entry name" value="MetN_ABC_transporter-like"/>
</dbReference>
<dbReference type="STRING" id="672.VV93_v1c20490"/>
<evidence type="ECO:0000259" key="9">
    <source>
        <dbReference type="PROSITE" id="PS50893"/>
    </source>
</evidence>
<dbReference type="PANTHER" id="PTHR43166">
    <property type="entry name" value="AMINO ACID IMPORT ATP-BINDING PROTEIN"/>
    <property type="match status" value="1"/>
</dbReference>
<comment type="similarity">
    <text evidence="2">Belongs to the ABC transporter superfamily.</text>
</comment>
<dbReference type="SUPFAM" id="SSF52540">
    <property type="entry name" value="P-loop containing nucleoside triphosphate hydrolases"/>
    <property type="match status" value="1"/>
</dbReference>
<keyword evidence="6" id="KW-0067">ATP-binding</keyword>
<dbReference type="Pfam" id="PF00005">
    <property type="entry name" value="ABC_tran"/>
    <property type="match status" value="1"/>
</dbReference>
<gene>
    <name evidence="10" type="ordered locus">VV2339</name>
</gene>
<dbReference type="PROSITE" id="PS00211">
    <property type="entry name" value="ABC_TRANSPORTER_1"/>
    <property type="match status" value="1"/>
</dbReference>
<keyword evidence="8" id="KW-0472">Membrane</keyword>
<keyword evidence="3" id="KW-0813">Transport</keyword>
<keyword evidence="4" id="KW-1003">Cell membrane</keyword>
<evidence type="ECO:0000256" key="2">
    <source>
        <dbReference type="ARBA" id="ARBA00005417"/>
    </source>
</evidence>
<name>Q7MJ24_VIBVY</name>
<evidence type="ECO:0000256" key="3">
    <source>
        <dbReference type="ARBA" id="ARBA00022448"/>
    </source>
</evidence>
<evidence type="ECO:0000256" key="7">
    <source>
        <dbReference type="ARBA" id="ARBA00022970"/>
    </source>
</evidence>
<dbReference type="InterPro" id="IPR030679">
    <property type="entry name" value="ABC_ATPase_HisP-typ"/>
</dbReference>
<protein>
    <submittedName>
        <fullName evidence="10">ABC-type histidine transport system, ATPase component</fullName>
    </submittedName>
</protein>
<dbReference type="EMBL" id="BA000037">
    <property type="protein sequence ID" value="BAC95103.1"/>
    <property type="molecule type" value="Genomic_DNA"/>
</dbReference>
<dbReference type="PROSITE" id="PS50893">
    <property type="entry name" value="ABC_TRANSPORTER_2"/>
    <property type="match status" value="1"/>
</dbReference>
<evidence type="ECO:0000313" key="10">
    <source>
        <dbReference type="EMBL" id="BAC95103.1"/>
    </source>
</evidence>
<dbReference type="InterPro" id="IPR027417">
    <property type="entry name" value="P-loop_NTPase"/>
</dbReference>
<evidence type="ECO:0000313" key="11">
    <source>
        <dbReference type="Proteomes" id="UP000002675"/>
    </source>
</evidence>
<dbReference type="PIRSF" id="PIRSF039085">
    <property type="entry name" value="ABC_ATPase_HisP"/>
    <property type="match status" value="1"/>
</dbReference>
<comment type="subcellular location">
    <subcellularLocation>
        <location evidence="1">Cell inner membrane</location>
        <topology evidence="1">Peripheral membrane protein</topology>
    </subcellularLocation>
</comment>
<evidence type="ECO:0000256" key="5">
    <source>
        <dbReference type="ARBA" id="ARBA00022741"/>
    </source>
</evidence>
<dbReference type="FunFam" id="3.40.50.300:FF:000020">
    <property type="entry name" value="Amino acid ABC transporter ATP-binding component"/>
    <property type="match status" value="1"/>
</dbReference>